<protein>
    <recommendedName>
        <fullName evidence="3">PEGA domain-containing protein</fullName>
    </recommendedName>
</protein>
<dbReference type="EMBL" id="UINC01003259">
    <property type="protein sequence ID" value="SVA04745.1"/>
    <property type="molecule type" value="Genomic_DNA"/>
</dbReference>
<feature type="compositionally biased region" description="Pro residues" evidence="1">
    <location>
        <begin position="77"/>
        <end position="96"/>
    </location>
</feature>
<evidence type="ECO:0000256" key="1">
    <source>
        <dbReference type="SAM" id="MobiDB-lite"/>
    </source>
</evidence>
<feature type="domain" description="PEGA" evidence="3">
    <location>
        <begin position="98"/>
        <end position="163"/>
    </location>
</feature>
<dbReference type="AlphaFoldDB" id="A0A381SL12"/>
<organism evidence="4">
    <name type="scientific">marine metagenome</name>
    <dbReference type="NCBI Taxonomy" id="408172"/>
    <lineage>
        <taxon>unclassified sequences</taxon>
        <taxon>metagenomes</taxon>
        <taxon>ecological metagenomes</taxon>
    </lineage>
</organism>
<gene>
    <name evidence="4" type="ORF">METZ01_LOCUS57599</name>
</gene>
<dbReference type="Pfam" id="PF08308">
    <property type="entry name" value="PEGA"/>
    <property type="match status" value="1"/>
</dbReference>
<dbReference type="InterPro" id="IPR013229">
    <property type="entry name" value="PEGA"/>
</dbReference>
<keyword evidence="2" id="KW-0472">Membrane</keyword>
<evidence type="ECO:0000259" key="3">
    <source>
        <dbReference type="Pfam" id="PF08308"/>
    </source>
</evidence>
<reference evidence="4" key="1">
    <citation type="submission" date="2018-05" db="EMBL/GenBank/DDBJ databases">
        <authorList>
            <person name="Lanie J.A."/>
            <person name="Ng W.-L."/>
            <person name="Kazmierczak K.M."/>
            <person name="Andrzejewski T.M."/>
            <person name="Davidsen T.M."/>
            <person name="Wayne K.J."/>
            <person name="Tettelin H."/>
            <person name="Glass J.I."/>
            <person name="Rusch D."/>
            <person name="Podicherti R."/>
            <person name="Tsui H.-C.T."/>
            <person name="Winkler M.E."/>
        </authorList>
    </citation>
    <scope>NUCLEOTIDE SEQUENCE</scope>
</reference>
<name>A0A381SL12_9ZZZZ</name>
<sequence length="268" mass="29834">MAFLDENSSASQDRGGKSFSLSGRRVVLLLLMTVAVGSYFLFSPPEEEPLADVVETVPTPLPTPEPTPEPEPEPEPVRPTPPPAEPEPTPEPPPPTHILRVTSDVTGAQVFLNRRFLGNTPLDMANLEPGKHQLNVAAQGYEGITRTIDISETPVELNIEFQIVRLDETVDVIHKHRFGSCQGQLVANLQGFHYQTAHNDAFSVPLDQVELFEVDYLDHRLQLKVRGGRNYNFTDEQDTADPLFVFHRDVEKARTRLAQGDQPASKDQ</sequence>
<feature type="region of interest" description="Disordered" evidence="1">
    <location>
        <begin position="56"/>
        <end position="97"/>
    </location>
</feature>
<keyword evidence="2" id="KW-0812">Transmembrane</keyword>
<evidence type="ECO:0000256" key="2">
    <source>
        <dbReference type="SAM" id="Phobius"/>
    </source>
</evidence>
<feature type="transmembrane region" description="Helical" evidence="2">
    <location>
        <begin position="26"/>
        <end position="42"/>
    </location>
</feature>
<keyword evidence="2" id="KW-1133">Transmembrane helix</keyword>
<proteinExistence type="predicted"/>
<accession>A0A381SL12</accession>
<evidence type="ECO:0000313" key="4">
    <source>
        <dbReference type="EMBL" id="SVA04745.1"/>
    </source>
</evidence>